<accession>A0A078B7F6</accession>
<evidence type="ECO:0000313" key="2">
    <source>
        <dbReference type="EMBL" id="CDW90425.1"/>
    </source>
</evidence>
<sequence length="321" mass="37436">MERNQKSIFLDQFMQSINNQNVGDCISERRHNQSIDHNLVLPKLQKNDIVKKAVGKFFQKTDTTQLVYDYSAIQQQLRKSDHSKFLNKLKKIKSNNQSPQYRLVNEEPNQRYFRFDKGEDQNKENILDNQNADECLIMGRRIRPKFKINITKGQGKNIQSYRQNPLELVDKLTGRSTCSRTHLMKQNYENENQSYKGSDIQERENNSPYRSGKVSVGQQTYVSELVLSNNVQLVAKEFDSISEGEESSFENYDEVGCLMSKNLIFDGDSSNKSSLTSPKNFNKNLYNFSQQSSPIKKWLMEERVQFFGIKVEITKNHKKIL</sequence>
<protein>
    <submittedName>
        <fullName evidence="2">Uncharacterized protein</fullName>
    </submittedName>
</protein>
<proteinExistence type="predicted"/>
<dbReference type="Proteomes" id="UP000039865">
    <property type="component" value="Unassembled WGS sequence"/>
</dbReference>
<evidence type="ECO:0000256" key="1">
    <source>
        <dbReference type="SAM" id="MobiDB-lite"/>
    </source>
</evidence>
<dbReference type="AlphaFoldDB" id="A0A078B7F6"/>
<reference evidence="2 3" key="1">
    <citation type="submission" date="2014-06" db="EMBL/GenBank/DDBJ databases">
        <authorList>
            <person name="Swart Estienne"/>
        </authorList>
    </citation>
    <scope>NUCLEOTIDE SEQUENCE [LARGE SCALE GENOMIC DNA]</scope>
    <source>
        <strain evidence="2 3">130c</strain>
    </source>
</reference>
<organism evidence="2 3">
    <name type="scientific">Stylonychia lemnae</name>
    <name type="common">Ciliate</name>
    <dbReference type="NCBI Taxonomy" id="5949"/>
    <lineage>
        <taxon>Eukaryota</taxon>
        <taxon>Sar</taxon>
        <taxon>Alveolata</taxon>
        <taxon>Ciliophora</taxon>
        <taxon>Intramacronucleata</taxon>
        <taxon>Spirotrichea</taxon>
        <taxon>Stichotrichia</taxon>
        <taxon>Sporadotrichida</taxon>
        <taxon>Oxytrichidae</taxon>
        <taxon>Stylonychinae</taxon>
        <taxon>Stylonychia</taxon>
    </lineage>
</organism>
<name>A0A078B7F6_STYLE</name>
<keyword evidence="3" id="KW-1185">Reference proteome</keyword>
<dbReference type="EMBL" id="CCKQ01018454">
    <property type="protein sequence ID" value="CDW90425.1"/>
    <property type="molecule type" value="Genomic_DNA"/>
</dbReference>
<feature type="region of interest" description="Disordered" evidence="1">
    <location>
        <begin position="188"/>
        <end position="213"/>
    </location>
</feature>
<gene>
    <name evidence="2" type="primary">Contig6054.g6479</name>
    <name evidence="2" type="ORF">STYLEM_19568</name>
</gene>
<evidence type="ECO:0000313" key="3">
    <source>
        <dbReference type="Proteomes" id="UP000039865"/>
    </source>
</evidence>
<dbReference type="InParanoid" id="A0A078B7F6"/>